<organism evidence="2 3">
    <name type="scientific">Dipteronia sinensis</name>
    <dbReference type="NCBI Taxonomy" id="43782"/>
    <lineage>
        <taxon>Eukaryota</taxon>
        <taxon>Viridiplantae</taxon>
        <taxon>Streptophyta</taxon>
        <taxon>Embryophyta</taxon>
        <taxon>Tracheophyta</taxon>
        <taxon>Spermatophyta</taxon>
        <taxon>Magnoliopsida</taxon>
        <taxon>eudicotyledons</taxon>
        <taxon>Gunneridae</taxon>
        <taxon>Pentapetalae</taxon>
        <taxon>rosids</taxon>
        <taxon>malvids</taxon>
        <taxon>Sapindales</taxon>
        <taxon>Sapindaceae</taxon>
        <taxon>Hippocastanoideae</taxon>
        <taxon>Acereae</taxon>
        <taxon>Dipteronia</taxon>
    </lineage>
</organism>
<proteinExistence type="predicted"/>
<dbReference type="Pfam" id="PF13456">
    <property type="entry name" value="RVT_3"/>
    <property type="match status" value="1"/>
</dbReference>
<reference evidence="2" key="1">
    <citation type="journal article" date="2023" name="Plant J.">
        <title>Genome sequences and population genomics provide insights into the demographic history, inbreeding, and mutation load of two 'living fossil' tree species of Dipteronia.</title>
        <authorList>
            <person name="Feng Y."/>
            <person name="Comes H.P."/>
            <person name="Chen J."/>
            <person name="Zhu S."/>
            <person name="Lu R."/>
            <person name="Zhang X."/>
            <person name="Li P."/>
            <person name="Qiu J."/>
            <person name="Olsen K.M."/>
            <person name="Qiu Y."/>
        </authorList>
    </citation>
    <scope>NUCLEOTIDE SEQUENCE</scope>
    <source>
        <strain evidence="2">NBL</strain>
    </source>
</reference>
<comment type="caution">
    <text evidence="2">The sequence shown here is derived from an EMBL/GenBank/DDBJ whole genome shotgun (WGS) entry which is preliminary data.</text>
</comment>
<dbReference type="Gene3D" id="3.30.420.10">
    <property type="entry name" value="Ribonuclease H-like superfamily/Ribonuclease H"/>
    <property type="match status" value="1"/>
</dbReference>
<dbReference type="Proteomes" id="UP001281410">
    <property type="component" value="Unassembled WGS sequence"/>
</dbReference>
<dbReference type="InterPro" id="IPR036397">
    <property type="entry name" value="RNaseH_sf"/>
</dbReference>
<feature type="domain" description="RNase H type-1" evidence="1">
    <location>
        <begin position="2"/>
        <end position="122"/>
    </location>
</feature>
<keyword evidence="3" id="KW-1185">Reference proteome</keyword>
<dbReference type="GO" id="GO:0004523">
    <property type="term" value="F:RNA-DNA hybrid ribonuclease activity"/>
    <property type="evidence" value="ECO:0007669"/>
    <property type="project" value="InterPro"/>
</dbReference>
<evidence type="ECO:0000259" key="1">
    <source>
        <dbReference type="Pfam" id="PF13456"/>
    </source>
</evidence>
<dbReference type="PANTHER" id="PTHR47723">
    <property type="entry name" value="OS05G0353850 PROTEIN"/>
    <property type="match status" value="1"/>
</dbReference>
<dbReference type="CDD" id="cd06222">
    <property type="entry name" value="RNase_H_like"/>
    <property type="match status" value="1"/>
</dbReference>
<sequence length="154" mass="16599">MNTDAVIQAELGKVGVGIIIRDSTGNVLASSAQSIEVEFSPSITEAFVLLKGLKMARESGLWPCEVEIDARNVVHLIGSPNPLLSEIGLVIKDIKLILETSPKCSMAFVRSANMVAHHLAKLGLEMDNDCFWMEDCPPPPRVVPFVLGGCPSLM</sequence>
<name>A0AAD9ZYG3_9ROSI</name>
<evidence type="ECO:0000313" key="2">
    <source>
        <dbReference type="EMBL" id="KAK3195446.1"/>
    </source>
</evidence>
<dbReference type="PANTHER" id="PTHR47723:SF21">
    <property type="entry name" value="POLYNUCLEOTIDYL TRANSFERASE, RIBONUCLEASE H-LIKE SUPERFAMILY PROTEIN"/>
    <property type="match status" value="1"/>
</dbReference>
<evidence type="ECO:0000313" key="3">
    <source>
        <dbReference type="Proteomes" id="UP001281410"/>
    </source>
</evidence>
<dbReference type="EMBL" id="JANJYJ010000008">
    <property type="protein sequence ID" value="KAK3195446.1"/>
    <property type="molecule type" value="Genomic_DNA"/>
</dbReference>
<gene>
    <name evidence="2" type="ORF">Dsin_026756</name>
</gene>
<dbReference type="InterPro" id="IPR053151">
    <property type="entry name" value="RNase_H-like"/>
</dbReference>
<accession>A0AAD9ZYG3</accession>
<dbReference type="InterPro" id="IPR002156">
    <property type="entry name" value="RNaseH_domain"/>
</dbReference>
<protein>
    <recommendedName>
        <fullName evidence="1">RNase H type-1 domain-containing protein</fullName>
    </recommendedName>
</protein>
<dbReference type="InterPro" id="IPR044730">
    <property type="entry name" value="RNase_H-like_dom_plant"/>
</dbReference>
<dbReference type="GO" id="GO:0003676">
    <property type="term" value="F:nucleic acid binding"/>
    <property type="evidence" value="ECO:0007669"/>
    <property type="project" value="InterPro"/>
</dbReference>
<dbReference type="AlphaFoldDB" id="A0AAD9ZYG3"/>